<dbReference type="EMBL" id="CP035467">
    <property type="protein sequence ID" value="QCW81012.1"/>
    <property type="molecule type" value="Genomic_DNA"/>
</dbReference>
<dbReference type="GO" id="GO:0016787">
    <property type="term" value="F:hydrolase activity"/>
    <property type="evidence" value="ECO:0007669"/>
    <property type="project" value="UniProtKB-KW"/>
</dbReference>
<evidence type="ECO:0000313" key="2">
    <source>
        <dbReference type="EMBL" id="QCW81012.1"/>
    </source>
</evidence>
<keyword evidence="2" id="KW-0378">Hydrolase</keyword>
<keyword evidence="1" id="KW-0812">Transmembrane</keyword>
<protein>
    <submittedName>
        <fullName evidence="2">Metal-dependent hydrolase</fullName>
    </submittedName>
</protein>
<dbReference type="STRING" id="675511.GCA_000341735_02775"/>
<feature type="transmembrane region" description="Helical" evidence="1">
    <location>
        <begin position="68"/>
        <end position="90"/>
    </location>
</feature>
<proteinExistence type="predicted"/>
<dbReference type="AlphaFoldDB" id="A0A4P9UIP1"/>
<reference evidence="3" key="1">
    <citation type="journal article" date="2019" name="J. Bacteriol.">
        <title>A Mutagenic Screen Identifies a TonB-Dependent Receptor Required for the Lanthanide Metal Switch in the Type I Methanotroph 'Methylotuvimicrobium buryatense' 5GB1C.</title>
        <authorList>
            <person name="Groom J.D."/>
            <person name="Ford S.M."/>
            <person name="Pesesky M.W."/>
            <person name="Lidstrom M.E."/>
        </authorList>
    </citation>
    <scope>NUCLEOTIDE SEQUENCE [LARGE SCALE GENOMIC DNA]</scope>
    <source>
        <strain evidence="3">5GB1C</strain>
    </source>
</reference>
<sequence>MLAATHAAFSTALYLGGAAVFEYPTEPIAWGLAILFSFMPDIDIPTSRVGRPLFFISVPIEKRFGHRTVTHSLIGVGVLAALASPLYLVWPMGFWAILGGYWSHIQIDMANIRGVDLFWPSPLRVVMPGKVKYRLEVGSKAEMIVLCAMLVFCVGLYPMSNLGLRGGLHQILKDFDIAYSEFVKVQGLTWHTLELKAIDNLTLEHIECACPVLGAWQKGLIVDYQGQARSVGKSQLHHNLYPVDAVLIQGEPLRVISQRVDMKGRSLRWLVENLQANHAYYLLGELHIDADKVVDVTQLEAYHPVSWSGAKVKLHYAKAGDLADYLNLTAIRGELVVQFWLRPGDAMVDLKFSGSDAGNRIPGILQNF</sequence>
<name>A0A4P9UIP1_METBY</name>
<feature type="transmembrane region" description="Helical" evidence="1">
    <location>
        <begin position="143"/>
        <end position="164"/>
    </location>
</feature>
<keyword evidence="1" id="KW-0472">Membrane</keyword>
<dbReference type="Pfam" id="PF04307">
    <property type="entry name" value="YdjM"/>
    <property type="match status" value="1"/>
</dbReference>
<organism evidence="2 3">
    <name type="scientific">Methylotuvimicrobium buryatense</name>
    <name type="common">Methylomicrobium buryatense</name>
    <dbReference type="NCBI Taxonomy" id="95641"/>
    <lineage>
        <taxon>Bacteria</taxon>
        <taxon>Pseudomonadati</taxon>
        <taxon>Pseudomonadota</taxon>
        <taxon>Gammaproteobacteria</taxon>
        <taxon>Methylococcales</taxon>
        <taxon>Methylococcaceae</taxon>
        <taxon>Methylotuvimicrobium</taxon>
    </lineage>
</organism>
<keyword evidence="1" id="KW-1133">Transmembrane helix</keyword>
<keyword evidence="3" id="KW-1185">Reference proteome</keyword>
<dbReference type="KEGG" id="mbur:EQU24_01140"/>
<dbReference type="PANTHER" id="PTHR35531">
    <property type="entry name" value="INNER MEMBRANE PROTEIN YBCI-RELATED"/>
    <property type="match status" value="1"/>
</dbReference>
<evidence type="ECO:0000313" key="3">
    <source>
        <dbReference type="Proteomes" id="UP000305881"/>
    </source>
</evidence>
<gene>
    <name evidence="2" type="ORF">EQU24_01140</name>
</gene>
<dbReference type="OrthoDB" id="5459053at2"/>
<dbReference type="Proteomes" id="UP000305881">
    <property type="component" value="Chromosome"/>
</dbReference>
<dbReference type="PANTHER" id="PTHR35531:SF1">
    <property type="entry name" value="INNER MEMBRANE PROTEIN YBCI-RELATED"/>
    <property type="match status" value="1"/>
</dbReference>
<dbReference type="RefSeq" id="WP_017841270.1">
    <property type="nucleotide sequence ID" value="NZ_CP035467.1"/>
</dbReference>
<accession>A0A4P9UIP1</accession>
<evidence type="ECO:0000256" key="1">
    <source>
        <dbReference type="SAM" id="Phobius"/>
    </source>
</evidence>
<dbReference type="InterPro" id="IPR007404">
    <property type="entry name" value="YdjM-like"/>
</dbReference>